<keyword evidence="2" id="KW-1185">Reference proteome</keyword>
<evidence type="ECO:0000313" key="2">
    <source>
        <dbReference type="Proteomes" id="UP000024547"/>
    </source>
</evidence>
<dbReference type="Proteomes" id="UP000024547">
    <property type="component" value="Unassembled WGS sequence"/>
</dbReference>
<evidence type="ECO:0000313" key="1">
    <source>
        <dbReference type="EMBL" id="KCZ58439.1"/>
    </source>
</evidence>
<dbReference type="AlphaFoldDB" id="A0A059DY44"/>
<protein>
    <submittedName>
        <fullName evidence="1">Uncharacterized protein</fullName>
    </submittedName>
</protein>
<accession>A0A059DY44</accession>
<dbReference type="eggNOG" id="ENOG5033RH3">
    <property type="taxonomic scope" value="Bacteria"/>
</dbReference>
<organism evidence="1 2">
    <name type="scientific">Hyphomonas atlantica</name>
    <dbReference type="NCBI Taxonomy" id="1280948"/>
    <lineage>
        <taxon>Bacteria</taxon>
        <taxon>Pseudomonadati</taxon>
        <taxon>Pseudomonadota</taxon>
        <taxon>Alphaproteobacteria</taxon>
        <taxon>Hyphomonadales</taxon>
        <taxon>Hyphomonadaceae</taxon>
        <taxon>Hyphomonas</taxon>
    </lineage>
</organism>
<dbReference type="STRING" id="1280948.HY36_08650"/>
<gene>
    <name evidence="1" type="ORF">HY36_08650</name>
</gene>
<proteinExistence type="predicted"/>
<reference evidence="1 2" key="1">
    <citation type="journal article" date="2014" name="Antonie Van Leeuwenhoek">
        <title>Hyphomonas beringensis sp. nov. and Hyphomonas chukchiensis sp. nov., isolated from surface seawater of the Bering Sea and Chukchi Sea.</title>
        <authorList>
            <person name="Li C."/>
            <person name="Lai Q."/>
            <person name="Li G."/>
            <person name="Dong C."/>
            <person name="Wang J."/>
            <person name="Liao Y."/>
            <person name="Shao Z."/>
        </authorList>
    </citation>
    <scope>NUCLEOTIDE SEQUENCE [LARGE SCALE GENOMIC DNA]</scope>
    <source>
        <strain evidence="1 2">22II1-22F38</strain>
    </source>
</reference>
<dbReference type="PATRIC" id="fig|1280948.3.peg.2851"/>
<sequence length="279" mass="32078">MLGANPMTETCPMAFTATFGPAEETKAKSKYKTFKVDLWATDLNPTEIGIMKRTQHEAASDQFTKDMEIFGQVKDGRERTGILAYRKELWKTEEGMKRRLVLKLFSEGMHWRGTAELLMGRSLQLSIGAKGVPVPAYSVNISRHDQIIQLERSAHKWPLFPEKFSFFIDTKNGPRFYRLRRNVIGIGADYSLYDDRGRKIGSLDHRIINLGGSWIVKLDAAESYAKLEAVLQIFCALLKFNGSARRHVAREVEQLHMGRAVRELDTQERNLYLNPRRRR</sequence>
<dbReference type="EMBL" id="AWFH01000056">
    <property type="protein sequence ID" value="KCZ58439.1"/>
    <property type="molecule type" value="Genomic_DNA"/>
</dbReference>
<comment type="caution">
    <text evidence="1">The sequence shown here is derived from an EMBL/GenBank/DDBJ whole genome shotgun (WGS) entry which is preliminary data.</text>
</comment>
<name>A0A059DY44_9PROT</name>